<feature type="chain" id="PRO_5011999291" description="Lysozyme" evidence="7">
    <location>
        <begin position="21"/>
        <end position="186"/>
    </location>
</feature>
<proteinExistence type="inferred from homology"/>
<evidence type="ECO:0000256" key="1">
    <source>
        <dbReference type="ARBA" id="ARBA00000632"/>
    </source>
</evidence>
<dbReference type="GO" id="GO:0009253">
    <property type="term" value="P:peptidoglycan catabolic process"/>
    <property type="evidence" value="ECO:0007669"/>
    <property type="project" value="InterPro"/>
</dbReference>
<dbReference type="GO" id="GO:0016998">
    <property type="term" value="P:cell wall macromolecule catabolic process"/>
    <property type="evidence" value="ECO:0007669"/>
    <property type="project" value="InterPro"/>
</dbReference>
<dbReference type="InterPro" id="IPR023347">
    <property type="entry name" value="Lysozyme_dom_sf"/>
</dbReference>
<dbReference type="GO" id="GO:0042742">
    <property type="term" value="P:defense response to bacterium"/>
    <property type="evidence" value="ECO:0007669"/>
    <property type="project" value="UniProtKB-KW"/>
</dbReference>
<dbReference type="Gene3D" id="1.10.530.40">
    <property type="match status" value="1"/>
</dbReference>
<evidence type="ECO:0000313" key="8">
    <source>
        <dbReference type="EMBL" id="PHH66075.1"/>
    </source>
</evidence>
<dbReference type="InterPro" id="IPR002196">
    <property type="entry name" value="Glyco_hydro_24"/>
</dbReference>
<dbReference type="Pfam" id="PF00959">
    <property type="entry name" value="Phage_lysozyme"/>
    <property type="match status" value="1"/>
</dbReference>
<keyword evidence="9" id="KW-1185">Reference proteome</keyword>
<evidence type="ECO:0008006" key="10">
    <source>
        <dbReference type="Google" id="ProtNLM"/>
    </source>
</evidence>
<keyword evidence="4" id="KW-0378">Hydrolase</keyword>
<evidence type="ECO:0000313" key="9">
    <source>
        <dbReference type="Proteomes" id="UP000226192"/>
    </source>
</evidence>
<dbReference type="InterPro" id="IPR033907">
    <property type="entry name" value="Endolysin_autolysin"/>
</dbReference>
<accession>A0A2C5Y9B0</accession>
<protein>
    <recommendedName>
        <fullName evidence="10">Lysozyme</fullName>
    </recommendedName>
</protein>
<dbReference type="SUPFAM" id="SSF53955">
    <property type="entry name" value="Lysozyme-like"/>
    <property type="match status" value="1"/>
</dbReference>
<keyword evidence="5" id="KW-1035">Host cytoplasm</keyword>
<dbReference type="CDD" id="cd00737">
    <property type="entry name" value="lyz_endolysin_autolysin"/>
    <property type="match status" value="1"/>
</dbReference>
<dbReference type="EMBL" id="NJET01000011">
    <property type="protein sequence ID" value="PHH66075.1"/>
    <property type="molecule type" value="Genomic_DNA"/>
</dbReference>
<dbReference type="HAMAP" id="MF_04110">
    <property type="entry name" value="ENDOLYSIN_T4"/>
    <property type="match status" value="1"/>
</dbReference>
<comment type="catalytic activity">
    <reaction evidence="1">
        <text>Hydrolysis of (1-&gt;4)-beta-linkages between N-acetylmuramic acid and N-acetyl-D-glucosamine residues in a peptidoglycan and between N-acetyl-D-glucosamine residues in chitodextrins.</text>
        <dbReference type="EC" id="3.2.1.17"/>
    </reaction>
</comment>
<gene>
    <name evidence="8" type="ORF">CDD81_600</name>
</gene>
<evidence type="ECO:0000256" key="7">
    <source>
        <dbReference type="SAM" id="SignalP"/>
    </source>
</evidence>
<dbReference type="GO" id="GO:0003796">
    <property type="term" value="F:lysozyme activity"/>
    <property type="evidence" value="ECO:0007669"/>
    <property type="project" value="UniProtKB-EC"/>
</dbReference>
<keyword evidence="6" id="KW-0326">Glycosidase</keyword>
<dbReference type="STRING" id="1399860.A0A2C5Y9B0"/>
<dbReference type="InterPro" id="IPR051018">
    <property type="entry name" value="Bacteriophage_GH24"/>
</dbReference>
<dbReference type="Proteomes" id="UP000226192">
    <property type="component" value="Unassembled WGS sequence"/>
</dbReference>
<dbReference type="OrthoDB" id="5358886at2759"/>
<reference evidence="8 9" key="1">
    <citation type="submission" date="2017-06" db="EMBL/GenBank/DDBJ databases">
        <title>Ant-infecting Ophiocordyceps genomes reveal a high diversity of potential behavioral manipulation genes and a possible major role for enterotoxins.</title>
        <authorList>
            <person name="De Bekker C."/>
            <person name="Evans H.C."/>
            <person name="Brachmann A."/>
            <person name="Hughes D.P."/>
        </authorList>
    </citation>
    <scope>NUCLEOTIDE SEQUENCE [LARGE SCALE GENOMIC DNA]</scope>
    <source>
        <strain evidence="8 9">Map64</strain>
    </source>
</reference>
<keyword evidence="2" id="KW-0929">Antimicrobial</keyword>
<evidence type="ECO:0000256" key="3">
    <source>
        <dbReference type="ARBA" id="ARBA00022638"/>
    </source>
</evidence>
<name>A0A2C5Y9B0_9HYPO</name>
<dbReference type="PANTHER" id="PTHR38107">
    <property type="match status" value="1"/>
</dbReference>
<evidence type="ECO:0000256" key="6">
    <source>
        <dbReference type="ARBA" id="ARBA00023295"/>
    </source>
</evidence>
<sequence length="186" mass="19641">MLRLWIPSLTLLGLATSTHAACTGPAVNQATIDLVSSFEQFRSSPYIDATGHPTIGFGHKCSNSQCSDVAFPKPLSEANGYKLLGEDLKVAQNCVTRDTTSSVVLNANQYGATVSWAFNVGCGAAASSTLIRRLNNGEAAATVLPQELPKWNKGNGRVVDGLVRRRRAEVQLANTPTSQPGLPAGC</sequence>
<evidence type="ECO:0000256" key="5">
    <source>
        <dbReference type="ARBA" id="ARBA00023200"/>
    </source>
</evidence>
<dbReference type="GO" id="GO:0031640">
    <property type="term" value="P:killing of cells of another organism"/>
    <property type="evidence" value="ECO:0007669"/>
    <property type="project" value="UniProtKB-KW"/>
</dbReference>
<dbReference type="InterPro" id="IPR023346">
    <property type="entry name" value="Lysozyme-like_dom_sf"/>
</dbReference>
<evidence type="ECO:0000256" key="2">
    <source>
        <dbReference type="ARBA" id="ARBA00022529"/>
    </source>
</evidence>
<keyword evidence="7" id="KW-0732">Signal</keyword>
<feature type="signal peptide" evidence="7">
    <location>
        <begin position="1"/>
        <end position="20"/>
    </location>
</feature>
<dbReference type="PANTHER" id="PTHR38107:SF3">
    <property type="entry name" value="LYSOZYME RRRD-RELATED"/>
    <property type="match status" value="1"/>
</dbReference>
<comment type="caution">
    <text evidence="8">The sequence shown here is derived from an EMBL/GenBank/DDBJ whole genome shotgun (WGS) entry which is preliminary data.</text>
</comment>
<evidence type="ECO:0000256" key="4">
    <source>
        <dbReference type="ARBA" id="ARBA00022801"/>
    </source>
</evidence>
<organism evidence="8 9">
    <name type="scientific">Ophiocordyceps australis</name>
    <dbReference type="NCBI Taxonomy" id="1399860"/>
    <lineage>
        <taxon>Eukaryota</taxon>
        <taxon>Fungi</taxon>
        <taxon>Dikarya</taxon>
        <taxon>Ascomycota</taxon>
        <taxon>Pezizomycotina</taxon>
        <taxon>Sordariomycetes</taxon>
        <taxon>Hypocreomycetidae</taxon>
        <taxon>Hypocreales</taxon>
        <taxon>Ophiocordycipitaceae</taxon>
        <taxon>Ophiocordyceps</taxon>
    </lineage>
</organism>
<keyword evidence="3" id="KW-0081">Bacteriolytic enzyme</keyword>
<dbReference type="InterPro" id="IPR034690">
    <property type="entry name" value="Endolysin_T4_type"/>
</dbReference>
<dbReference type="AlphaFoldDB" id="A0A2C5Y9B0"/>